<sequence>MDKVELENILKQQNIKLLELQSKVEMLQDEVARLVVCKLSNGKYPYYDLILDYGINPEKQIKIFYLLGLISNCYCYRIIAKT</sequence>
<dbReference type="RefSeq" id="WP_131921089.1">
    <property type="nucleotide sequence ID" value="NZ_JAOQNU010000052.1"/>
</dbReference>
<gene>
    <name evidence="2" type="ORF">EDD73_1511</name>
</gene>
<feature type="coiled-coil region" evidence="1">
    <location>
        <begin position="1"/>
        <end position="30"/>
    </location>
</feature>
<accession>A0A4R2RJ57</accession>
<evidence type="ECO:0000256" key="1">
    <source>
        <dbReference type="SAM" id="Coils"/>
    </source>
</evidence>
<name>A0A4R2RJ57_9FIRM</name>
<comment type="caution">
    <text evidence="2">The sequence shown here is derived from an EMBL/GenBank/DDBJ whole genome shotgun (WGS) entry which is preliminary data.</text>
</comment>
<keyword evidence="1" id="KW-0175">Coiled coil</keyword>
<proteinExistence type="predicted"/>
<dbReference type="EMBL" id="SLXT01000051">
    <property type="protein sequence ID" value="TCP59691.1"/>
    <property type="molecule type" value="Genomic_DNA"/>
</dbReference>
<organism evidence="2 3">
    <name type="scientific">Heliophilum fasciatum</name>
    <dbReference type="NCBI Taxonomy" id="35700"/>
    <lineage>
        <taxon>Bacteria</taxon>
        <taxon>Bacillati</taxon>
        <taxon>Bacillota</taxon>
        <taxon>Clostridia</taxon>
        <taxon>Eubacteriales</taxon>
        <taxon>Heliobacteriaceae</taxon>
        <taxon>Heliophilum</taxon>
    </lineage>
</organism>
<dbReference type="Proteomes" id="UP000294813">
    <property type="component" value="Unassembled WGS sequence"/>
</dbReference>
<dbReference type="AlphaFoldDB" id="A0A4R2RJ57"/>
<evidence type="ECO:0000313" key="3">
    <source>
        <dbReference type="Proteomes" id="UP000294813"/>
    </source>
</evidence>
<protein>
    <submittedName>
        <fullName evidence="2">Uncharacterized protein</fullName>
    </submittedName>
</protein>
<dbReference type="OrthoDB" id="2607531at2"/>
<keyword evidence="3" id="KW-1185">Reference proteome</keyword>
<reference evidence="2 3" key="1">
    <citation type="submission" date="2019-03" db="EMBL/GenBank/DDBJ databases">
        <title>Genomic Encyclopedia of Type Strains, Phase IV (KMG-IV): sequencing the most valuable type-strain genomes for metagenomic binning, comparative biology and taxonomic classification.</title>
        <authorList>
            <person name="Goeker M."/>
        </authorList>
    </citation>
    <scope>NUCLEOTIDE SEQUENCE [LARGE SCALE GENOMIC DNA]</scope>
    <source>
        <strain evidence="2 3">DSM 11170</strain>
    </source>
</reference>
<evidence type="ECO:0000313" key="2">
    <source>
        <dbReference type="EMBL" id="TCP59691.1"/>
    </source>
</evidence>